<reference evidence="1 2" key="1">
    <citation type="submission" date="2016-03" db="EMBL/GenBank/DDBJ databases">
        <title>Acetic acid bacteria sequencing.</title>
        <authorList>
            <person name="Brandt J."/>
            <person name="Jakob F."/>
            <person name="Vogel R.F."/>
        </authorList>
    </citation>
    <scope>NUCLEOTIDE SEQUENCE [LARGE SCALE GENOMIC DNA]</scope>
    <source>
        <strain evidence="1 2">TMW2.1153</strain>
    </source>
</reference>
<gene>
    <name evidence="1" type="ORF">A0U92_08675</name>
</gene>
<dbReference type="STRING" id="435.A0U92_08675"/>
<organism evidence="1 2">
    <name type="scientific">Acetobacter aceti</name>
    <dbReference type="NCBI Taxonomy" id="435"/>
    <lineage>
        <taxon>Bacteria</taxon>
        <taxon>Pseudomonadati</taxon>
        <taxon>Pseudomonadota</taxon>
        <taxon>Alphaproteobacteria</taxon>
        <taxon>Acetobacterales</taxon>
        <taxon>Acetobacteraceae</taxon>
        <taxon>Acetobacter</taxon>
        <taxon>Acetobacter subgen. Acetobacter</taxon>
    </lineage>
</organism>
<proteinExistence type="predicted"/>
<evidence type="ECO:0000313" key="2">
    <source>
        <dbReference type="Proteomes" id="UP000188937"/>
    </source>
</evidence>
<dbReference type="GO" id="GO:0016787">
    <property type="term" value="F:hydrolase activity"/>
    <property type="evidence" value="ECO:0007669"/>
    <property type="project" value="UniProtKB-KW"/>
</dbReference>
<dbReference type="KEGG" id="aace:A0U92_08675"/>
<dbReference type="SUPFAM" id="SSF55811">
    <property type="entry name" value="Nudix"/>
    <property type="match status" value="1"/>
</dbReference>
<keyword evidence="2" id="KW-1185">Reference proteome</keyword>
<dbReference type="Proteomes" id="UP000188937">
    <property type="component" value="Chromosome"/>
</dbReference>
<sequence>MPASSDSSETSCNLAHDLRDWRCEELQPDVRLIVNESEPELTPDVERHVQAIWDKARALRPKLFNGRIFCMDRIAPDRIEGHWTEYRRALAQMAEPTIFGDTPLHQLAVCGLLRCADGVVLGRRHPSSLYLGGFWQSPPAGTVEMRKEAQSFSLADQILAEAEEEVGLTHHDVSVSAPRLAVTHSRTAIVDIGVPLTTPLSFTAVQDRWMSHANREYDRLTVISDDQIEDWRLREDVLPTTRALLHTK</sequence>
<name>A0A1U9KGC5_ACEAC</name>
<protein>
    <submittedName>
        <fullName evidence="1">Phosphohydrolase</fullName>
    </submittedName>
</protein>
<keyword evidence="1" id="KW-0378">Hydrolase</keyword>
<dbReference type="InterPro" id="IPR015797">
    <property type="entry name" value="NUDIX_hydrolase-like_dom_sf"/>
</dbReference>
<accession>A0A1U9KGC5</accession>
<dbReference type="OrthoDB" id="8264463at2"/>
<dbReference type="RefSeq" id="WP_077812885.1">
    <property type="nucleotide sequence ID" value="NZ_CP014692.1"/>
</dbReference>
<dbReference type="AlphaFoldDB" id="A0A1U9KGC5"/>
<evidence type="ECO:0000313" key="1">
    <source>
        <dbReference type="EMBL" id="AQS84840.1"/>
    </source>
</evidence>
<dbReference type="EMBL" id="CP014692">
    <property type="protein sequence ID" value="AQS84840.1"/>
    <property type="molecule type" value="Genomic_DNA"/>
</dbReference>